<dbReference type="GO" id="GO:0003887">
    <property type="term" value="F:DNA-directed DNA polymerase activity"/>
    <property type="evidence" value="ECO:0007669"/>
    <property type="project" value="TreeGrafter"/>
</dbReference>
<dbReference type="Pfam" id="PF11799">
    <property type="entry name" value="IMS_C"/>
    <property type="match status" value="1"/>
</dbReference>
<dbReference type="PANTHER" id="PTHR46404:SF1">
    <property type="entry name" value="DNA POLYMERASE IOTA"/>
    <property type="match status" value="1"/>
</dbReference>
<dbReference type="Gene3D" id="3.40.1170.60">
    <property type="match status" value="1"/>
</dbReference>
<dbReference type="Proteomes" id="UP000039046">
    <property type="component" value="Unassembled WGS sequence"/>
</dbReference>
<dbReference type="PANTHER" id="PTHR46404">
    <property type="entry name" value="DNA POLYMERASE IOTA"/>
    <property type="match status" value="1"/>
</dbReference>
<dbReference type="InterPro" id="IPR036775">
    <property type="entry name" value="DNA_pol_Y-fam_lit_finger_sf"/>
</dbReference>
<evidence type="ECO:0000256" key="2">
    <source>
        <dbReference type="ARBA" id="ARBA00023128"/>
    </source>
</evidence>
<comment type="subcellular location">
    <subcellularLocation>
        <location evidence="1">Mitochondrion</location>
    </subcellularLocation>
</comment>
<dbReference type="InterPro" id="IPR001126">
    <property type="entry name" value="UmuC"/>
</dbReference>
<dbReference type="InterPro" id="IPR043502">
    <property type="entry name" value="DNA/RNA_pol_sf"/>
</dbReference>
<dbReference type="Gene3D" id="3.30.70.270">
    <property type="match status" value="1"/>
</dbReference>
<dbReference type="GO" id="GO:0070987">
    <property type="term" value="P:error-free translesion synthesis"/>
    <property type="evidence" value="ECO:0007669"/>
    <property type="project" value="UniProtKB-ARBA"/>
</dbReference>
<dbReference type="PROSITE" id="PS50173">
    <property type="entry name" value="UMUC"/>
    <property type="match status" value="1"/>
</dbReference>
<dbReference type="SUPFAM" id="SSF56672">
    <property type="entry name" value="DNA/RNA polymerases"/>
    <property type="match status" value="1"/>
</dbReference>
<organism evidence="4 5">
    <name type="scientific">[Torrubiella] hemipterigena</name>
    <dbReference type="NCBI Taxonomy" id="1531966"/>
    <lineage>
        <taxon>Eukaryota</taxon>
        <taxon>Fungi</taxon>
        <taxon>Dikarya</taxon>
        <taxon>Ascomycota</taxon>
        <taxon>Pezizomycotina</taxon>
        <taxon>Sordariomycetes</taxon>
        <taxon>Hypocreomycetidae</taxon>
        <taxon>Hypocreales</taxon>
        <taxon>Clavicipitaceae</taxon>
        <taxon>Clavicipitaceae incertae sedis</taxon>
        <taxon>'Torrubiella' clade</taxon>
    </lineage>
</organism>
<evidence type="ECO:0000256" key="1">
    <source>
        <dbReference type="ARBA" id="ARBA00004173"/>
    </source>
</evidence>
<dbReference type="GO" id="GO:0005739">
    <property type="term" value="C:mitochondrion"/>
    <property type="evidence" value="ECO:0007669"/>
    <property type="project" value="UniProtKB-SubCell"/>
</dbReference>
<protein>
    <recommendedName>
        <fullName evidence="3">UmuC domain-containing protein</fullName>
    </recommendedName>
</protein>
<dbReference type="AlphaFoldDB" id="A0A0A1SMK8"/>
<feature type="domain" description="UmuC" evidence="3">
    <location>
        <begin position="17"/>
        <end position="254"/>
    </location>
</feature>
<dbReference type="EMBL" id="CDHN01000001">
    <property type="protein sequence ID" value="CEJ81573.1"/>
    <property type="molecule type" value="Genomic_DNA"/>
</dbReference>
<name>A0A0A1SMK8_9HYPO</name>
<proteinExistence type="predicted"/>
<sequence length="563" mass="63634">MEPPAKKRPRRNDERVILQFDYDCFYAQVIENKNPLLKSKPVGVKQKNILATCNYNARARGVKKLMLITEAKKACPDLVLVDGEDLTSFRDTSKILFNFLKSHSWNGKAERLGFDEVFLDVTDIIDYNLSCLNKSSLESSFFFLSNKDPELGFACDLSSVAGPTMGDVPTKQQTEDLTYLRLLLGSHFAMYLRNKLEKDFGYTSTCGIATNKVLSKLAGSKNKPSNQTTLLSLSEDAIAAFMDRHKLRQVPGLGFKMVQRIESHITQQQKQDMDITQFDSVLHVGEVKNHADINAAFLEKLLAGPGAEKGCGARVWGLLHGVDASEVKETGDVPSQISIEDTYKGLETLPRITEELFKLSCSLIRRMRIDLIHEEDGPEGFSRKWRARPKTLRLSVRWWSVHGARNGSDFSRVSKSSPLPKFVFDIDEDMEEQAQRLVSETLLPLIRKVQAEQDRRWNLQLINICVANMEATAADDKHGIGRDISVMFKRQDEVLRPWKITDSPPGDKRPEVVPVQPAELELEEEFEWEDAVGDSCHLCGNSIPEFAKEAHMRFHQMATDTPV</sequence>
<keyword evidence="5" id="KW-1185">Reference proteome</keyword>
<dbReference type="STRING" id="1531966.A0A0A1SMK8"/>
<dbReference type="OrthoDB" id="447129at2759"/>
<keyword evidence="2" id="KW-0496">Mitochondrion</keyword>
<dbReference type="HOGENOM" id="CLU_022440_0_0_1"/>
<evidence type="ECO:0000259" key="3">
    <source>
        <dbReference type="PROSITE" id="PS50173"/>
    </source>
</evidence>
<dbReference type="GO" id="GO:0003684">
    <property type="term" value="F:damaged DNA binding"/>
    <property type="evidence" value="ECO:0007669"/>
    <property type="project" value="InterPro"/>
</dbReference>
<dbReference type="GO" id="GO:0006281">
    <property type="term" value="P:DNA repair"/>
    <property type="evidence" value="ECO:0007669"/>
    <property type="project" value="InterPro"/>
</dbReference>
<dbReference type="InterPro" id="IPR017961">
    <property type="entry name" value="DNA_pol_Y-fam_little_finger"/>
</dbReference>
<reference evidence="4 5" key="1">
    <citation type="journal article" date="2015" name="Genome Announc.">
        <title>Draft Genome Sequence and Gene Annotation of the Entomopathogenic Fungus Verticillium hemipterigenum.</title>
        <authorList>
            <person name="Horn F."/>
            <person name="Habel A."/>
            <person name="Scharf D.H."/>
            <person name="Dworschak J."/>
            <person name="Brakhage A.A."/>
            <person name="Guthke R."/>
            <person name="Hertweck C."/>
            <person name="Linde J."/>
        </authorList>
    </citation>
    <scope>NUCLEOTIDE SEQUENCE [LARGE SCALE GENOMIC DNA]</scope>
</reference>
<accession>A0A0A1SMK8</accession>
<evidence type="ECO:0000313" key="4">
    <source>
        <dbReference type="EMBL" id="CEJ81573.1"/>
    </source>
</evidence>
<gene>
    <name evidence="4" type="ORF">VHEMI01694</name>
</gene>
<dbReference type="Gene3D" id="3.30.1490.100">
    <property type="entry name" value="DNA polymerase, Y-family, little finger domain"/>
    <property type="match status" value="1"/>
</dbReference>
<dbReference type="Pfam" id="PF00817">
    <property type="entry name" value="IMS"/>
    <property type="match status" value="1"/>
</dbReference>
<dbReference type="InterPro" id="IPR043128">
    <property type="entry name" value="Rev_trsase/Diguanyl_cyclase"/>
</dbReference>
<evidence type="ECO:0000313" key="5">
    <source>
        <dbReference type="Proteomes" id="UP000039046"/>
    </source>
</evidence>
<dbReference type="FunFam" id="3.40.1170.60:FF:000006">
    <property type="entry name" value="DNA polymerase iota"/>
    <property type="match status" value="1"/>
</dbReference>